<evidence type="ECO:0000313" key="8">
    <source>
        <dbReference type="Proteomes" id="UP000242814"/>
    </source>
</evidence>
<protein>
    <recommendedName>
        <fullName evidence="9">Major facilitator superfamily (MFS) profile domain-containing protein</fullName>
    </recommendedName>
</protein>
<dbReference type="VEuPathDB" id="FungiDB:PADG_02703"/>
<evidence type="ECO:0000313" key="7">
    <source>
        <dbReference type="EMBL" id="ODH40009.1"/>
    </source>
</evidence>
<feature type="transmembrane region" description="Helical" evidence="6">
    <location>
        <begin position="159"/>
        <end position="178"/>
    </location>
</feature>
<dbReference type="SUPFAM" id="SSF103473">
    <property type="entry name" value="MFS general substrate transporter"/>
    <property type="match status" value="1"/>
</dbReference>
<gene>
    <name evidence="7" type="ORF">ACO22_01708</name>
</gene>
<evidence type="ECO:0000256" key="6">
    <source>
        <dbReference type="SAM" id="Phobius"/>
    </source>
</evidence>
<dbReference type="EMBL" id="LZYO01000045">
    <property type="protein sequence ID" value="ODH40009.1"/>
    <property type="molecule type" value="Genomic_DNA"/>
</dbReference>
<comment type="caution">
    <text evidence="7">The sequence shown here is derived from an EMBL/GenBank/DDBJ whole genome shotgun (WGS) entry which is preliminary data.</text>
</comment>
<feature type="region of interest" description="Disordered" evidence="5">
    <location>
        <begin position="15"/>
        <end position="45"/>
    </location>
</feature>
<feature type="transmembrane region" description="Helical" evidence="6">
    <location>
        <begin position="190"/>
        <end position="209"/>
    </location>
</feature>
<feature type="transmembrane region" description="Helical" evidence="6">
    <location>
        <begin position="373"/>
        <end position="397"/>
    </location>
</feature>
<dbReference type="GO" id="GO:0016020">
    <property type="term" value="C:membrane"/>
    <property type="evidence" value="ECO:0007669"/>
    <property type="project" value="UniProtKB-SubCell"/>
</dbReference>
<proteinExistence type="predicted"/>
<dbReference type="Proteomes" id="UP000242814">
    <property type="component" value="Unassembled WGS sequence"/>
</dbReference>
<comment type="subcellular location">
    <subcellularLocation>
        <location evidence="1">Membrane</location>
        <topology evidence="1">Multi-pass membrane protein</topology>
    </subcellularLocation>
</comment>
<dbReference type="VEuPathDB" id="FungiDB:PABG_00294"/>
<feature type="compositionally biased region" description="Polar residues" evidence="5">
    <location>
        <begin position="19"/>
        <end position="36"/>
    </location>
</feature>
<name>A0A1D2JKS0_PARBR</name>
<feature type="transmembrane region" description="Helical" evidence="6">
    <location>
        <begin position="285"/>
        <end position="307"/>
    </location>
</feature>
<dbReference type="InterPro" id="IPR036259">
    <property type="entry name" value="MFS_trans_sf"/>
</dbReference>
<evidence type="ECO:0000256" key="1">
    <source>
        <dbReference type="ARBA" id="ARBA00004141"/>
    </source>
</evidence>
<accession>A0A1D2JKS0</accession>
<dbReference type="InterPro" id="IPR011701">
    <property type="entry name" value="MFS"/>
</dbReference>
<dbReference type="Pfam" id="PF07690">
    <property type="entry name" value="MFS_1"/>
    <property type="match status" value="1"/>
</dbReference>
<keyword evidence="3 6" id="KW-1133">Transmembrane helix</keyword>
<feature type="transmembrane region" description="Helical" evidence="6">
    <location>
        <begin position="409"/>
        <end position="431"/>
    </location>
</feature>
<dbReference type="VEuPathDB" id="FungiDB:PADG_02702"/>
<reference evidence="7 8" key="1">
    <citation type="submission" date="2016-06" db="EMBL/GenBank/DDBJ databases">
        <authorList>
            <person name="Kjaerup R.B."/>
            <person name="Dalgaard T.S."/>
            <person name="Juul-Madsen H.R."/>
        </authorList>
    </citation>
    <scope>NUCLEOTIDE SEQUENCE [LARGE SCALE GENOMIC DNA]</scope>
    <source>
        <strain evidence="7 8">Pb300</strain>
    </source>
</reference>
<evidence type="ECO:0000256" key="2">
    <source>
        <dbReference type="ARBA" id="ARBA00022692"/>
    </source>
</evidence>
<dbReference type="PANTHER" id="PTHR23507">
    <property type="entry name" value="ZGC:174356"/>
    <property type="match status" value="1"/>
</dbReference>
<feature type="transmembrane region" description="Helical" evidence="6">
    <location>
        <begin position="89"/>
        <end position="108"/>
    </location>
</feature>
<feature type="transmembrane region" description="Helical" evidence="6">
    <location>
        <begin position="215"/>
        <end position="239"/>
    </location>
</feature>
<evidence type="ECO:0008006" key="9">
    <source>
        <dbReference type="Google" id="ProtNLM"/>
    </source>
</evidence>
<evidence type="ECO:0000256" key="4">
    <source>
        <dbReference type="ARBA" id="ARBA00023136"/>
    </source>
</evidence>
<sequence>MEARNVLTVKGDENIRWVTANTSPPSRQRSGSNSEVGNPAIPTENTTLLENSDLTTLLGEDGSWDDEDGTQRTPWKGNDWKQWWKRPSIFWVLPPLLPFTIAFGGIVVPQINLSLTLICREYLSGRAVQDPTFTYLPVVFGDNNPQCRLPEIQALVSKFQLKLNLIIGILAAIASPRLGILTDGYGRNRIIALSAFGTLLAQIVLLVVASQDGRLSVNFLLLAAVFDGMFGSITTAVALTQSYAADCVTTHNRNVAFGYFHGVLFTGIALGPLIAGYLIKWTGNILVVFYGVIFCLLFFVLFMLFVVPESLSEDRQHHNREHLGIRFFNFPKVSHWLLADFNPLNLLRPLSILFPSSAKSRSRNALRDLQANLILLASVDAAIFGVGMGTMSIIVIYSEYMFNWGNFESSIFVSIVSSVRVVMLLVILPTITRFVRGPQSQRKQLNTGSDMLDIVLIRLSTLFDLLGCVGYCVAWNGELLVFSGATAAMGAMASPTLTSSLTKHIPANRTGQLLGAIGLLHALARVVAPTVFNQIYSSTVGNLPQAVQSARTAVPSRNALRVLRQLALAGSTIGAIGGLCTIGTIAYDIHRRVQVVERIVETKRSLQTSCPNYTAGAGAATVAHMMEAAEAGEFLGLASFKKRSERHKKQTAGHEDVKIDRANMYAMEPQVARGREGEFGIPNGSPDAPGQPLRNTLTPSLQLLETGAPQANAQEPPQPLFLLNKYKSKLRGDKEFCSEPAYTVSVSPAFREKYQNLPASDPALSVQRLLDHHMLDEATLRFLRDVNRGVKADEEARNDIAIHLLYISLHRNRLNLAQKLFYWFEANHKVTPELWEIMMLALWKNGRFETLSTLYLKYAKEFELNPVLLRVVLKSLISSYRLSEAKGVLFKYLGNDVDCGVCGIYLGGLWSRTRSIVLLESQFRKLLDTLTACKIPPTEKLFDPLLVAYVEFGMDGKADLLVKTMRDTYNIPFKTRTLGLVAYGKAVKCDWDGVKDTLAHMYELELSTKDQFRFTQIFHRVFLEFWIANPGHMIRNFVFDAIDNGLVLDKLLFDQTLKAFIQKGTVEMVEELLQIVKEKGWKLQLERPYFMELLQEARMSARYSPTGLWRMFRASEQKFRYVAASRQVLGYDTISFPINDVENKPISQETEAMWRRAMSLPETSRHIRQFMPLHSQMMYFINAGKPELSLTSFRDASMSGMVMKHFHLDLAVTASILLHGDTRDAKAILEKFDALKAPGKPVPSQFFQTIMQTSEMDEIEAVKMAVFNFYNIRQQKLMPVKHHAASTVAARLLDIGNNAAVLDMFRTINKSKYAAFAPFDPAAIKFITRSFARMGNFKGVRWAIFTGLKRASAVNRDLCDEISLIVSRSRSCLHIPLPPNHTRESFEKEIDHIAKLSRLLRQKVKARKFGPARFIPFTEAIEMLKSKSWMADASNNSLKKGPQLNGHKFEDFQHTDYIVKHWKERAELEKCFLPDDTEDQDWSESSVWAEGLEDSVEEIPLEEPVQI</sequence>
<organism evidence="7 8">
    <name type="scientific">Paracoccidioides brasiliensis</name>
    <dbReference type="NCBI Taxonomy" id="121759"/>
    <lineage>
        <taxon>Eukaryota</taxon>
        <taxon>Fungi</taxon>
        <taxon>Dikarya</taxon>
        <taxon>Ascomycota</taxon>
        <taxon>Pezizomycotina</taxon>
        <taxon>Eurotiomycetes</taxon>
        <taxon>Eurotiomycetidae</taxon>
        <taxon>Onygenales</taxon>
        <taxon>Ajellomycetaceae</taxon>
        <taxon>Paracoccidioides</taxon>
    </lineage>
</organism>
<keyword evidence="2 6" id="KW-0812">Transmembrane</keyword>
<evidence type="ECO:0000256" key="3">
    <source>
        <dbReference type="ARBA" id="ARBA00022989"/>
    </source>
</evidence>
<keyword evidence="4 6" id="KW-0472">Membrane</keyword>
<evidence type="ECO:0000256" key="5">
    <source>
        <dbReference type="SAM" id="MobiDB-lite"/>
    </source>
</evidence>
<dbReference type="PANTHER" id="PTHR23507:SF40">
    <property type="entry name" value="TETRACYCLINE-EFFLUX TRANSPORTER"/>
    <property type="match status" value="1"/>
</dbReference>
<dbReference type="GO" id="GO:0022857">
    <property type="term" value="F:transmembrane transporter activity"/>
    <property type="evidence" value="ECO:0007669"/>
    <property type="project" value="InterPro"/>
</dbReference>
<dbReference type="Gene3D" id="1.20.1250.20">
    <property type="entry name" value="MFS general substrate transporter like domains"/>
    <property type="match status" value="1"/>
</dbReference>
<dbReference type="VEuPathDB" id="FungiDB:PABG_00293"/>
<feature type="transmembrane region" description="Helical" evidence="6">
    <location>
        <begin position="259"/>
        <end position="279"/>
    </location>
</feature>